<organism evidence="1 3">
    <name type="scientific">Archangium gephyra</name>
    <dbReference type="NCBI Taxonomy" id="48"/>
    <lineage>
        <taxon>Bacteria</taxon>
        <taxon>Pseudomonadati</taxon>
        <taxon>Myxococcota</taxon>
        <taxon>Myxococcia</taxon>
        <taxon>Myxococcales</taxon>
        <taxon>Cystobacterineae</taxon>
        <taxon>Archangiaceae</taxon>
        <taxon>Archangium</taxon>
    </lineage>
</organism>
<sequence length="423" mass="45735">MRGLWKRSLGLVAVLALASCREEPEETPKETNQAVLEWSNASRELIPSMVGAFVPHSRQVAFTHVAMHDAINSIRHRYATYGTPVDASADASPEAAAIAAAHSMLVKLHPERQAELDERFVTSLAALPDSASKTEGLRVGEAVATRLWEQRANDGATAEPTYVAPTPEQGVWRQVPPWSDKGLYPNTFLAQWSAVRTWSVPSAAEFRCPPPPALTSETFVRDLEEVKLLGASTSAARTTDQTDAALFWAPITAPLLAIDVGQKMAVRKGLGLEDTARVLALGSMAAADAVIINIHSKQAYNFWRPITAIREGSPGMAADPTWAPLIDTPPNQEYPAGHPQQSSAVVNTYVQLFGSEPFATPLIVRNPQGRERGFNSFQAMVDDVVLARVIGGMHFRNSGVVGAESGRKIAEWVTGHNLQPVSP</sequence>
<name>A0AAC8Q8J3_9BACT</name>
<evidence type="ECO:0008006" key="5">
    <source>
        <dbReference type="Google" id="ProtNLM"/>
    </source>
</evidence>
<evidence type="ECO:0000313" key="4">
    <source>
        <dbReference type="Proteomes" id="UP000256345"/>
    </source>
</evidence>
<proteinExistence type="predicted"/>
<evidence type="ECO:0000313" key="3">
    <source>
        <dbReference type="Proteomes" id="UP000035579"/>
    </source>
</evidence>
<dbReference type="PROSITE" id="PS51257">
    <property type="entry name" value="PROKAR_LIPOPROTEIN"/>
    <property type="match status" value="1"/>
</dbReference>
<dbReference type="AlphaFoldDB" id="A0AAC8Q8J3"/>
<dbReference type="InterPro" id="IPR036938">
    <property type="entry name" value="PAP2/HPO_sf"/>
</dbReference>
<keyword evidence="4" id="KW-1185">Reference proteome</keyword>
<gene>
    <name evidence="1" type="ORF">AA314_04496</name>
    <name evidence="2" type="ORF">ATI61_11359</name>
</gene>
<reference evidence="2 4" key="2">
    <citation type="submission" date="2018-08" db="EMBL/GenBank/DDBJ databases">
        <title>Genomic Encyclopedia of Archaeal and Bacterial Type Strains, Phase II (KMG-II): from individual species to whole genera.</title>
        <authorList>
            <person name="Goeker M."/>
        </authorList>
    </citation>
    <scope>NUCLEOTIDE SEQUENCE [LARGE SCALE GENOMIC DNA]</scope>
    <source>
        <strain evidence="2 4">DSM 2261</strain>
    </source>
</reference>
<dbReference type="PANTHER" id="PTHR34599:SF1">
    <property type="entry name" value="PHOSPHATIDIC ACID PHOSPHATASE TYPE 2_HALOPEROXIDASE DOMAIN-CONTAINING PROTEIN"/>
    <property type="match status" value="1"/>
</dbReference>
<dbReference type="EMBL" id="CP011509">
    <property type="protein sequence ID" value="AKJ02870.1"/>
    <property type="molecule type" value="Genomic_DNA"/>
</dbReference>
<protein>
    <recommendedName>
        <fullName evidence="5">Phosphatidic acid phosphatase type 2/haloperoxidase domain-containing protein</fullName>
    </recommendedName>
</protein>
<accession>A0AAC8Q8J3</accession>
<dbReference type="CDD" id="cd03398">
    <property type="entry name" value="PAP2_haloperoxidase"/>
    <property type="match status" value="1"/>
</dbReference>
<dbReference type="InterPro" id="IPR052559">
    <property type="entry name" value="V-haloperoxidase"/>
</dbReference>
<dbReference type="KEGG" id="age:AA314_04496"/>
<evidence type="ECO:0000313" key="2">
    <source>
        <dbReference type="EMBL" id="REG24996.1"/>
    </source>
</evidence>
<dbReference type="PANTHER" id="PTHR34599">
    <property type="entry name" value="PEROXIDASE-RELATED"/>
    <property type="match status" value="1"/>
</dbReference>
<dbReference type="Gene3D" id="1.10.606.20">
    <property type="match status" value="1"/>
</dbReference>
<evidence type="ECO:0000313" key="1">
    <source>
        <dbReference type="EMBL" id="AKJ02870.1"/>
    </source>
</evidence>
<reference evidence="1 3" key="1">
    <citation type="submission" date="2015-05" db="EMBL/GenBank/DDBJ databases">
        <title>Genome assembly of Archangium gephyra DSM 2261.</title>
        <authorList>
            <person name="Sharma G."/>
            <person name="Subramanian S."/>
        </authorList>
    </citation>
    <scope>NUCLEOTIDE SEQUENCE [LARGE SCALE GENOMIC DNA]</scope>
    <source>
        <strain evidence="1 3">DSM 2261</strain>
    </source>
</reference>
<dbReference type="Proteomes" id="UP000256345">
    <property type="component" value="Unassembled WGS sequence"/>
</dbReference>
<dbReference type="EMBL" id="QUMU01000013">
    <property type="protein sequence ID" value="REG24996.1"/>
    <property type="molecule type" value="Genomic_DNA"/>
</dbReference>
<dbReference type="RefSeq" id="WP_169800719.1">
    <property type="nucleotide sequence ID" value="NZ_CP011509.1"/>
</dbReference>
<dbReference type="SUPFAM" id="SSF48317">
    <property type="entry name" value="Acid phosphatase/Vanadium-dependent haloperoxidase"/>
    <property type="match status" value="1"/>
</dbReference>
<dbReference type="Proteomes" id="UP000035579">
    <property type="component" value="Chromosome"/>
</dbReference>